<reference evidence="1 2" key="1">
    <citation type="submission" date="2014-03" db="EMBL/GenBank/DDBJ databases">
        <title>Bradyrhizobium valentinum sp. nov., isolated from effective nodules of Lupinus mariae-josephae, a lupine endemic of basic-lime soils in Eastern Spain.</title>
        <authorList>
            <person name="Duran D."/>
            <person name="Rey L."/>
            <person name="Navarro A."/>
            <person name="Busquets A."/>
            <person name="Imperial J."/>
            <person name="Ruiz-Argueso T."/>
        </authorList>
    </citation>
    <scope>NUCLEOTIDE SEQUENCE [LARGE SCALE GENOMIC DNA]</scope>
    <source>
        <strain evidence="1 2">PAC68</strain>
    </source>
</reference>
<evidence type="ECO:0000313" key="2">
    <source>
        <dbReference type="Proteomes" id="UP000050863"/>
    </source>
</evidence>
<dbReference type="InterPro" id="IPR016119">
    <property type="entry name" value="Br/Cl_peroxidase_C"/>
</dbReference>
<comment type="caution">
    <text evidence="1">The sequence shown here is derived from an EMBL/GenBank/DDBJ whole genome shotgun (WGS) entry which is preliminary data.</text>
</comment>
<dbReference type="AlphaFoldDB" id="A0A0R3KZJ2"/>
<accession>A0A0R3KZJ2</accession>
<dbReference type="InterPro" id="IPR019546">
    <property type="entry name" value="TAT_signal_bac_arc"/>
</dbReference>
<sequence length="599" mass="63964">MADHDPIISTESDLLSPALPAAAVTRRSLLGGAGIAVGTAVLTSPPGLPGIAPAAAQTVGVGVDVRPLDAAFKRRAVEVRQACASNVERIPIAPHPANGDEARYTNKIGSDSRGLPHDKRGEVEPAAWQALSTACQSGEAADFEKIPLGGTRKLLNPIGTQAVSLSGINPTQIAIPPAPALAGAERGGEAVEVYWQSLLRDVPLTELRDDTTHRDVLAATEEIDKLADFRGPKSGGRVTPGTLFRANALYFDPTDPKGRSVTPPGVLDGPLISQFLLRDVPYAAQWISAQIRTALPTSEFLIEYEEWLASQNGTAAKRRLEFNATPRYITTGRDLAEYIRSGPALGWAAALMLATPGGGADPRYTGMYPPTEPASYPSNPYRKSKTQGPAGGTFGLPYVQALLAMGISNSVRAVYWQKYFVHRSLRPEAYGGLAHHRLANGVSDYPLHENFLKSEALERSKAKYGTYLLSQTYPDGAPLHSTYPGGATGAGAVTATILKAFFDESRVIANPVQPDPADPTKLVPYSGPPLTIGGELNKLAMNYGFGRNWAGIHWRSDASASMAIGEEVAIGMLRDERTTLREPFDGFSFTRFDGSRVTI</sequence>
<name>A0A0R3KZJ2_9BRAD</name>
<dbReference type="SUPFAM" id="SSF48317">
    <property type="entry name" value="Acid phosphatase/Vanadium-dependent haloperoxidase"/>
    <property type="match status" value="1"/>
</dbReference>
<dbReference type="RefSeq" id="WP_057839116.1">
    <property type="nucleotide sequence ID" value="NZ_LLXZ01000184.1"/>
</dbReference>
<protein>
    <submittedName>
        <fullName evidence="1">Twin-arginine translocation pathway signal protein</fullName>
    </submittedName>
</protein>
<dbReference type="PROSITE" id="PS51318">
    <property type="entry name" value="TAT"/>
    <property type="match status" value="1"/>
</dbReference>
<dbReference type="InterPro" id="IPR036938">
    <property type="entry name" value="PAP2/HPO_sf"/>
</dbReference>
<proteinExistence type="predicted"/>
<dbReference type="Proteomes" id="UP000050863">
    <property type="component" value="Unassembled WGS sequence"/>
</dbReference>
<dbReference type="PANTHER" id="PTHR34599:SF1">
    <property type="entry name" value="PHOSPHATIDIC ACID PHOSPHATASE TYPE 2_HALOPEROXIDASE DOMAIN-CONTAINING PROTEIN"/>
    <property type="match status" value="1"/>
</dbReference>
<organism evidence="1 2">
    <name type="scientific">Bradyrhizobium jicamae</name>
    <dbReference type="NCBI Taxonomy" id="280332"/>
    <lineage>
        <taxon>Bacteria</taxon>
        <taxon>Pseudomonadati</taxon>
        <taxon>Pseudomonadota</taxon>
        <taxon>Alphaproteobacteria</taxon>
        <taxon>Hyphomicrobiales</taxon>
        <taxon>Nitrobacteraceae</taxon>
        <taxon>Bradyrhizobium</taxon>
    </lineage>
</organism>
<evidence type="ECO:0000313" key="1">
    <source>
        <dbReference type="EMBL" id="KRQ98319.1"/>
    </source>
</evidence>
<dbReference type="PANTHER" id="PTHR34599">
    <property type="entry name" value="PEROXIDASE-RELATED"/>
    <property type="match status" value="1"/>
</dbReference>
<dbReference type="STRING" id="280332.CQ12_39720"/>
<dbReference type="EMBL" id="LLXZ01000184">
    <property type="protein sequence ID" value="KRQ98319.1"/>
    <property type="molecule type" value="Genomic_DNA"/>
</dbReference>
<dbReference type="GO" id="GO:0004601">
    <property type="term" value="F:peroxidase activity"/>
    <property type="evidence" value="ECO:0007669"/>
    <property type="project" value="InterPro"/>
</dbReference>
<dbReference type="InterPro" id="IPR052559">
    <property type="entry name" value="V-haloperoxidase"/>
</dbReference>
<dbReference type="CDD" id="cd03398">
    <property type="entry name" value="PAP2_haloperoxidase"/>
    <property type="match status" value="1"/>
</dbReference>
<dbReference type="NCBIfam" id="TIGR01409">
    <property type="entry name" value="TAT_signal_seq"/>
    <property type="match status" value="1"/>
</dbReference>
<dbReference type="InterPro" id="IPR006311">
    <property type="entry name" value="TAT_signal"/>
</dbReference>
<dbReference type="Gene3D" id="1.10.606.10">
    <property type="entry name" value="Vanadium-containing Chloroperoxidase, domain 2"/>
    <property type="match status" value="1"/>
</dbReference>
<keyword evidence="2" id="KW-1185">Reference proteome</keyword>
<dbReference type="OrthoDB" id="7793240at2"/>
<gene>
    <name evidence="1" type="ORF">CQ12_39720</name>
</gene>